<evidence type="ECO:0000313" key="1">
    <source>
        <dbReference type="EMBL" id="GFP75391.1"/>
    </source>
</evidence>
<gene>
    <name evidence="1" type="ORF">bsdtw1_01471</name>
</gene>
<dbReference type="AlphaFoldDB" id="A0A6V8SF15"/>
<proteinExistence type="predicted"/>
<organism evidence="1 2">
    <name type="scientific">Clostridium fungisolvens</name>
    <dbReference type="NCBI Taxonomy" id="1604897"/>
    <lineage>
        <taxon>Bacteria</taxon>
        <taxon>Bacillati</taxon>
        <taxon>Bacillota</taxon>
        <taxon>Clostridia</taxon>
        <taxon>Eubacteriales</taxon>
        <taxon>Clostridiaceae</taxon>
        <taxon>Clostridium</taxon>
    </lineage>
</organism>
<sequence length="345" mass="41256">MKNRNHLEVPEKYWAKQNLCWYFHEIIVSILDNCITNNKMETEVVFKSEEDAEKFQKSDDKILWLYKNRYIEEAKNLVGKNFFNAILREMCEFICESINALEKGKISVALSLQRKAFGDNLLYLEWLLGEEEKFLQLVANKRFDKYAVENISTRSKIDIMRDAIKKLDNQAFFSEINVQTYYDMRYHINSDYSLQRIWDKVNILSTDGHFKKSTELNFVFSDEDNKIEYIDYYYKKVLILLYYTYNVVIKLYERFIRKLSQSTKAYNYSLISYKFTKEFGNTKSESIFKGELSVFLSFICDNCKSIKQIDVNSEDFHNFENGSGFYCDKCGEYINTSRYIFLEDY</sequence>
<name>A0A6V8SF15_9CLOT</name>
<reference evidence="1 2" key="1">
    <citation type="submission" date="2020-07" db="EMBL/GenBank/DDBJ databases">
        <title>A new beta-1,3-glucan-decomposing anaerobic bacterium isolated from anoxic soil subjected to biological soil disinfestation.</title>
        <authorList>
            <person name="Ueki A."/>
            <person name="Tonouchi A."/>
        </authorList>
    </citation>
    <scope>NUCLEOTIDE SEQUENCE [LARGE SCALE GENOMIC DNA]</scope>
    <source>
        <strain evidence="1 2">TW1</strain>
    </source>
</reference>
<dbReference type="EMBL" id="BLZR01000001">
    <property type="protein sequence ID" value="GFP75391.1"/>
    <property type="molecule type" value="Genomic_DNA"/>
</dbReference>
<accession>A0A6V8SF15</accession>
<comment type="caution">
    <text evidence="1">The sequence shown here is derived from an EMBL/GenBank/DDBJ whole genome shotgun (WGS) entry which is preliminary data.</text>
</comment>
<dbReference type="RefSeq" id="WP_183276899.1">
    <property type="nucleotide sequence ID" value="NZ_BLZR01000001.1"/>
</dbReference>
<protein>
    <submittedName>
        <fullName evidence="1">Uncharacterized protein</fullName>
    </submittedName>
</protein>
<evidence type="ECO:0000313" key="2">
    <source>
        <dbReference type="Proteomes" id="UP000580568"/>
    </source>
</evidence>
<dbReference type="Proteomes" id="UP000580568">
    <property type="component" value="Unassembled WGS sequence"/>
</dbReference>
<keyword evidence="2" id="KW-1185">Reference proteome</keyword>